<dbReference type="SUPFAM" id="SSF56059">
    <property type="entry name" value="Glutathione synthetase ATP-binding domain-like"/>
    <property type="match status" value="1"/>
</dbReference>
<dbReference type="RefSeq" id="WP_358640575.1">
    <property type="nucleotide sequence ID" value="NZ_JBFAEV010000017.1"/>
</dbReference>
<dbReference type="Proteomes" id="UP001620295">
    <property type="component" value="Unassembled WGS sequence"/>
</dbReference>
<evidence type="ECO:0000313" key="1">
    <source>
        <dbReference type="EMBL" id="MFK4265818.1"/>
    </source>
</evidence>
<reference evidence="1 2" key="1">
    <citation type="submission" date="2024-11" db="EMBL/GenBank/DDBJ databases">
        <title>The Natural Products Discovery Center: Release of the First 8490 Sequenced Strains for Exploring Actinobacteria Biosynthetic Diversity.</title>
        <authorList>
            <person name="Kalkreuter E."/>
            <person name="Kautsar S.A."/>
            <person name="Yang D."/>
            <person name="Bader C.D."/>
            <person name="Teijaro C.N."/>
            <person name="Fluegel L."/>
            <person name="Davis C.M."/>
            <person name="Simpson J.R."/>
            <person name="Lauterbach L."/>
            <person name="Steele A.D."/>
            <person name="Gui C."/>
            <person name="Meng S."/>
            <person name="Li G."/>
            <person name="Viehrig K."/>
            <person name="Ye F."/>
            <person name="Su P."/>
            <person name="Kiefer A.F."/>
            <person name="Nichols A."/>
            <person name="Cepeda A.J."/>
            <person name="Yan W."/>
            <person name="Fan B."/>
            <person name="Jiang Y."/>
            <person name="Adhikari A."/>
            <person name="Zheng C.-J."/>
            <person name="Schuster L."/>
            <person name="Cowan T.M."/>
            <person name="Smanski M.J."/>
            <person name="Chevrette M.G."/>
            <person name="De Carvalho L.P.S."/>
            <person name="Shen B."/>
        </authorList>
    </citation>
    <scope>NUCLEOTIDE SEQUENCE [LARGE SCALE GENOMIC DNA]</scope>
    <source>
        <strain evidence="1 2">NPDC020863</strain>
    </source>
</reference>
<comment type="caution">
    <text evidence="1">The sequence shown here is derived from an EMBL/GenBank/DDBJ whole genome shotgun (WGS) entry which is preliminary data.</text>
</comment>
<name>A0ABW8LIS7_9ACTN</name>
<sequence>MGALEDVGIPGASGHPWFGRHRLRPAASADTIREMLRTEIRDTGWPHQPLLPAAPIALPRASYAELFRATAALLDLVRRTALESAPTTDGRLAAYRMPASEHQLFVADQFMEERYADCVTRPDIVIGPDGPRFLEFNVSGALGGPVETHCRLEVWRKLYADDAGRVPFGYQDPFAVRAEMFRGLCAELAVAPRVALVGSARDQGVESSRYFDVEADHFNSHGLTARFFEPEDLHEAWDCPPRLRYPLGLRNFTIPDWAELGIDTAPVQAALDNGCLLVGTQTSTFLSSKLTMGLLSEGRPWMSAADRALVDRYLPWTRVLSHRWTSRGGRKVDLVPFAVDNRELLVLKESIGMSGKQVVIGRETGQTEWEAAVAVAAGTGTSVLQEYVAPRGCRLAMVADGAEEPYDVEVAPVFGPLLFGGRPAGMFSRFFGDGTAGIVSVLGTNSSDDCVVAV</sequence>
<gene>
    <name evidence="1" type="ORF">ACI2L5_12850</name>
</gene>
<protein>
    <recommendedName>
        <fullName evidence="3">Circularly permuted type 2 ATP-grasp protein</fullName>
    </recommendedName>
</protein>
<evidence type="ECO:0008006" key="3">
    <source>
        <dbReference type="Google" id="ProtNLM"/>
    </source>
</evidence>
<keyword evidence="2" id="KW-1185">Reference proteome</keyword>
<dbReference type="EMBL" id="JBJDQH010000004">
    <property type="protein sequence ID" value="MFK4265818.1"/>
    <property type="molecule type" value="Genomic_DNA"/>
</dbReference>
<proteinExistence type="predicted"/>
<accession>A0ABW8LIS7</accession>
<organism evidence="1 2">
    <name type="scientific">Streptomyces milbemycinicus</name>
    <dbReference type="NCBI Taxonomy" id="476552"/>
    <lineage>
        <taxon>Bacteria</taxon>
        <taxon>Bacillati</taxon>
        <taxon>Actinomycetota</taxon>
        <taxon>Actinomycetes</taxon>
        <taxon>Kitasatosporales</taxon>
        <taxon>Streptomycetaceae</taxon>
        <taxon>Streptomyces</taxon>
    </lineage>
</organism>
<evidence type="ECO:0000313" key="2">
    <source>
        <dbReference type="Proteomes" id="UP001620295"/>
    </source>
</evidence>